<evidence type="ECO:0000256" key="1">
    <source>
        <dbReference type="SAM" id="Phobius"/>
    </source>
</evidence>
<accession>A0A1L7CRR2</accession>
<reference evidence="2 3" key="1">
    <citation type="submission" date="2014-08" db="EMBL/GenBank/DDBJ databases">
        <title>Complete genome sequence of Corynebacterium frankenforstense ST18(T) (=DSM 45800(T)), isolated from raw cow milk.</title>
        <authorList>
            <person name="Ruckert C."/>
            <person name="Albersmeier A."/>
            <person name="Winkler A."/>
            <person name="Lipski A."/>
            <person name="Kalinowski J."/>
        </authorList>
    </citation>
    <scope>NUCLEOTIDE SEQUENCE [LARGE SCALE GENOMIC DNA]</scope>
    <source>
        <strain evidence="2 3">ST18</strain>
    </source>
</reference>
<evidence type="ECO:0000313" key="2">
    <source>
        <dbReference type="EMBL" id="APT88533.1"/>
    </source>
</evidence>
<evidence type="ECO:0000313" key="3">
    <source>
        <dbReference type="Proteomes" id="UP000185434"/>
    </source>
</evidence>
<dbReference type="EMBL" id="CP009247">
    <property type="protein sequence ID" value="APT88533.1"/>
    <property type="molecule type" value="Genomic_DNA"/>
</dbReference>
<keyword evidence="3" id="KW-1185">Reference proteome</keyword>
<feature type="transmembrane region" description="Helical" evidence="1">
    <location>
        <begin position="58"/>
        <end position="78"/>
    </location>
</feature>
<name>A0A1L7CRR2_9CORY</name>
<dbReference type="STRING" id="1437875.CFRA_03730"/>
<dbReference type="OrthoDB" id="3268501at2"/>
<dbReference type="KEGG" id="cfk:CFRA_03730"/>
<feature type="transmembrane region" description="Helical" evidence="1">
    <location>
        <begin position="25"/>
        <end position="46"/>
    </location>
</feature>
<keyword evidence="1" id="KW-0472">Membrane</keyword>
<organism evidence="2 3">
    <name type="scientific">Corynebacterium frankenforstense DSM 45800</name>
    <dbReference type="NCBI Taxonomy" id="1437875"/>
    <lineage>
        <taxon>Bacteria</taxon>
        <taxon>Bacillati</taxon>
        <taxon>Actinomycetota</taxon>
        <taxon>Actinomycetes</taxon>
        <taxon>Mycobacteriales</taxon>
        <taxon>Corynebacteriaceae</taxon>
        <taxon>Corynebacterium</taxon>
    </lineage>
</organism>
<sequence>MSASDTRGDATPVEIDAKTAKWADLCAKLSLVVIALGAVVGAIIWVAVDGALGEDLGALTWVAGGSGAIALISIRQALLAERI</sequence>
<proteinExistence type="predicted"/>
<gene>
    <name evidence="2" type="ORF">CFRA_03730</name>
</gene>
<keyword evidence="1" id="KW-0812">Transmembrane</keyword>
<dbReference type="AlphaFoldDB" id="A0A1L7CRR2"/>
<dbReference type="Proteomes" id="UP000185434">
    <property type="component" value="Chromosome"/>
</dbReference>
<keyword evidence="1" id="KW-1133">Transmembrane helix</keyword>
<protein>
    <submittedName>
        <fullName evidence="2">Uncharacterized protein</fullName>
    </submittedName>
</protein>